<keyword evidence="3" id="KW-1185">Reference proteome</keyword>
<keyword evidence="1" id="KW-0472">Membrane</keyword>
<gene>
    <name evidence="2" type="ORF">EBM89_02095</name>
</gene>
<evidence type="ECO:0000313" key="2">
    <source>
        <dbReference type="EMBL" id="RMI14025.1"/>
    </source>
</evidence>
<reference evidence="2 3" key="1">
    <citation type="submission" date="2018-10" db="EMBL/GenBank/DDBJ databases">
        <title>Isolation, diversity and antifungal activity of actinobacteria from wheat.</title>
        <authorList>
            <person name="Han C."/>
        </authorList>
    </citation>
    <scope>NUCLEOTIDE SEQUENCE [LARGE SCALE GENOMIC DNA]</scope>
    <source>
        <strain evidence="2 3">NEAU-YY56</strain>
    </source>
</reference>
<protein>
    <submittedName>
        <fullName evidence="2">Uncharacterized protein</fullName>
    </submittedName>
</protein>
<proteinExistence type="predicted"/>
<name>A0A3M2JTE7_9CELL</name>
<dbReference type="EMBL" id="RFFI01000006">
    <property type="protein sequence ID" value="RMI14025.1"/>
    <property type="molecule type" value="Genomic_DNA"/>
</dbReference>
<feature type="transmembrane region" description="Helical" evidence="1">
    <location>
        <begin position="17"/>
        <end position="39"/>
    </location>
</feature>
<accession>A0A3M2JTE7</accession>
<keyword evidence="1" id="KW-0812">Transmembrane</keyword>
<dbReference type="RefSeq" id="WP_122147803.1">
    <property type="nucleotide sequence ID" value="NZ_RFFI01000006.1"/>
</dbReference>
<dbReference type="Proteomes" id="UP000269289">
    <property type="component" value="Unassembled WGS sequence"/>
</dbReference>
<comment type="caution">
    <text evidence="2">The sequence shown here is derived from an EMBL/GenBank/DDBJ whole genome shotgun (WGS) entry which is preliminary data.</text>
</comment>
<organism evidence="2 3">
    <name type="scientific">Cellulomonas triticagri</name>
    <dbReference type="NCBI Taxonomy" id="2483352"/>
    <lineage>
        <taxon>Bacteria</taxon>
        <taxon>Bacillati</taxon>
        <taxon>Actinomycetota</taxon>
        <taxon>Actinomycetes</taxon>
        <taxon>Micrococcales</taxon>
        <taxon>Cellulomonadaceae</taxon>
        <taxon>Cellulomonas</taxon>
    </lineage>
</organism>
<evidence type="ECO:0000256" key="1">
    <source>
        <dbReference type="SAM" id="Phobius"/>
    </source>
</evidence>
<keyword evidence="1" id="KW-1133">Transmembrane helix</keyword>
<dbReference type="AlphaFoldDB" id="A0A3M2JTE7"/>
<evidence type="ECO:0000313" key="3">
    <source>
        <dbReference type="Proteomes" id="UP000269289"/>
    </source>
</evidence>
<sequence>MTTTTTPQTQDSRKKKIWTVVGVGALAAAIAGAGAVSILNTTIGDNRFKAEVPTEGEGVTRGVHLAIAGQEFDETFDAITANRQYQREWVLTNSGPDTGTFDGEFTNFSQLDAALGDALTIEYQVTGDGIDTGFVPAGTLASGASFADATGISTIDGNETLTITVRVTLVDPTVLGTTPEGDDPVTLNVAGDFVVSYTNPFGV</sequence>